<dbReference type="InterPro" id="IPR025731">
    <property type="entry name" value="YecR-like"/>
</dbReference>
<comment type="caution">
    <text evidence="1">The sequence shown here is derived from an EMBL/GenBank/DDBJ whole genome shotgun (WGS) entry which is preliminary data.</text>
</comment>
<name>A0A6L6IKV6_9ENTR</name>
<keyword evidence="2" id="KW-1185">Reference proteome</keyword>
<dbReference type="EMBL" id="WMJZ01000011">
    <property type="protein sequence ID" value="MTH46517.1"/>
    <property type="molecule type" value="Genomic_DNA"/>
</dbReference>
<dbReference type="Pfam" id="PF13992">
    <property type="entry name" value="YecR"/>
    <property type="match status" value="1"/>
</dbReference>
<protein>
    <recommendedName>
        <fullName evidence="3">Lipoprotein</fullName>
    </recommendedName>
</protein>
<dbReference type="OrthoDB" id="8607336at2"/>
<dbReference type="RefSeq" id="WP_155108148.1">
    <property type="nucleotide sequence ID" value="NZ_WMJZ01000011.1"/>
</dbReference>
<gene>
    <name evidence="1" type="ORF">GJV78_09685</name>
</gene>
<dbReference type="AlphaFoldDB" id="A0A6L6IKV6"/>
<sequence length="106" mass="11590">MKILFFTLSLCFLSGCTFTREARVSEVSPVSGVVRLTYNQLPLQNARTDTCVTHATAARECRRLGYADALAFGLPVATCSLYAGPLCLNHQITLAWQCRSAKTTPC</sequence>
<proteinExistence type="predicted"/>
<reference evidence="1 2" key="1">
    <citation type="submission" date="2019-11" db="EMBL/GenBank/DDBJ databases">
        <title>Escherichia alba sp. nov. isolated from the gut of plastic-eating superworms Zophobas atratus.</title>
        <authorList>
            <person name="Yang Y."/>
        </authorList>
    </citation>
    <scope>NUCLEOTIDE SEQUENCE [LARGE SCALE GENOMIC DNA]</scope>
    <source>
        <strain evidence="2">BIT-B35</strain>
    </source>
</reference>
<organism evidence="1 2">
    <name type="scientific">Intestinirhabdus alba</name>
    <dbReference type="NCBI Taxonomy" id="2899544"/>
    <lineage>
        <taxon>Bacteria</taxon>
        <taxon>Pseudomonadati</taxon>
        <taxon>Pseudomonadota</taxon>
        <taxon>Gammaproteobacteria</taxon>
        <taxon>Enterobacterales</taxon>
        <taxon>Enterobacteriaceae</taxon>
        <taxon>Intestinirhabdus</taxon>
    </lineage>
</organism>
<dbReference type="PROSITE" id="PS51257">
    <property type="entry name" value="PROKAR_LIPOPROTEIN"/>
    <property type="match status" value="1"/>
</dbReference>
<evidence type="ECO:0008006" key="3">
    <source>
        <dbReference type="Google" id="ProtNLM"/>
    </source>
</evidence>
<evidence type="ECO:0000313" key="1">
    <source>
        <dbReference type="EMBL" id="MTH46517.1"/>
    </source>
</evidence>
<dbReference type="Proteomes" id="UP000477739">
    <property type="component" value="Unassembled WGS sequence"/>
</dbReference>
<accession>A0A6L6IKV6</accession>
<evidence type="ECO:0000313" key="2">
    <source>
        <dbReference type="Proteomes" id="UP000477739"/>
    </source>
</evidence>